<dbReference type="GO" id="GO:0016763">
    <property type="term" value="F:pentosyltransferase activity"/>
    <property type="evidence" value="ECO:0007669"/>
    <property type="project" value="UniProtKB-ARBA"/>
</dbReference>
<evidence type="ECO:0000256" key="1">
    <source>
        <dbReference type="ARBA" id="ARBA00022676"/>
    </source>
</evidence>
<feature type="domain" description="Glycosyltransferase 61 catalytic" evidence="5">
    <location>
        <begin position="229"/>
        <end position="377"/>
    </location>
</feature>
<evidence type="ECO:0000256" key="3">
    <source>
        <dbReference type="ARBA" id="ARBA00023180"/>
    </source>
</evidence>
<evidence type="ECO:0000259" key="5">
    <source>
        <dbReference type="Pfam" id="PF04577"/>
    </source>
</evidence>
<dbReference type="PANTHER" id="PTHR20961">
    <property type="entry name" value="GLYCOSYLTRANSFERASE"/>
    <property type="match status" value="1"/>
</dbReference>
<feature type="transmembrane region" description="Helical" evidence="4">
    <location>
        <begin position="39"/>
        <end position="57"/>
    </location>
</feature>
<keyword evidence="7" id="KW-1185">Reference proteome</keyword>
<comment type="caution">
    <text evidence="6">The sequence shown here is derived from an EMBL/GenBank/DDBJ whole genome shotgun (WGS) entry which is preliminary data.</text>
</comment>
<name>A0A8T2S956_CERRI</name>
<protein>
    <recommendedName>
        <fullName evidence="5">Glycosyltransferase 61 catalytic domain-containing protein</fullName>
    </recommendedName>
</protein>
<evidence type="ECO:0000313" key="7">
    <source>
        <dbReference type="Proteomes" id="UP000825935"/>
    </source>
</evidence>
<dbReference type="PANTHER" id="PTHR20961:SF140">
    <property type="entry name" value="GLYCOSYLTRANSFERASE"/>
    <property type="match status" value="1"/>
</dbReference>
<evidence type="ECO:0000256" key="4">
    <source>
        <dbReference type="SAM" id="Phobius"/>
    </source>
</evidence>
<evidence type="ECO:0000256" key="2">
    <source>
        <dbReference type="ARBA" id="ARBA00022679"/>
    </source>
</evidence>
<dbReference type="Proteomes" id="UP000825935">
    <property type="component" value="Chromosome 21"/>
</dbReference>
<dbReference type="AlphaFoldDB" id="A0A8T2S956"/>
<dbReference type="OMA" id="PHGSHNI"/>
<keyword evidence="2" id="KW-0808">Transferase</keyword>
<dbReference type="GO" id="GO:0005794">
    <property type="term" value="C:Golgi apparatus"/>
    <property type="evidence" value="ECO:0007669"/>
    <property type="project" value="UniProtKB-ARBA"/>
</dbReference>
<keyword evidence="1" id="KW-0328">Glycosyltransferase</keyword>
<dbReference type="InterPro" id="IPR049625">
    <property type="entry name" value="Glyco_transf_61_cat"/>
</dbReference>
<sequence length="478" mass="54516">MVLSIRLRRSHYLSLDIFKSSGCRKQHHRWAWHTKTSTLFALVICIFISLSAFQWILPTRPPLPELDVIVPCHDSEGYVLEDMGICTDTCGSLCFPRIHGMCFHHSEVTICDGQKPLPQHVVNAFGGLPIHMRFYMEKPRMKVPVKYKACPGWNSSSSKLSDSGSARWIKGLQMVADLTLMPTGRVGPNPHHEAEKIIPAIIFSQLSEFQDSRLFWFADPNDPLMISKWSLGLLDVFSKDLKVEYLQPVAKGDSPICFEDAIVFAGVTNSGYMPNMRTHDWFRNRILEYCNVPAKQANKPVQDVVVIHRPNSTRNIRNYNALQALLETELRVPVKIVVPGPWSFCDQVKLVAEADVILTPHGSQNVNLLVVRPGALVFEVFPLLYYVNWYKHYLHAGQMNLFEVFGTWPVENVSMPFHMRLYALMYGWRECFTVRRCMNYGKSQGIYVNLDHFGSQLHMLLSRCIISVPQSSCVKGVT</sequence>
<dbReference type="Pfam" id="PF04577">
    <property type="entry name" value="Glyco_transf_61"/>
    <property type="match status" value="1"/>
</dbReference>
<organism evidence="6 7">
    <name type="scientific">Ceratopteris richardii</name>
    <name type="common">Triangle waterfern</name>
    <dbReference type="NCBI Taxonomy" id="49495"/>
    <lineage>
        <taxon>Eukaryota</taxon>
        <taxon>Viridiplantae</taxon>
        <taxon>Streptophyta</taxon>
        <taxon>Embryophyta</taxon>
        <taxon>Tracheophyta</taxon>
        <taxon>Polypodiopsida</taxon>
        <taxon>Polypodiidae</taxon>
        <taxon>Polypodiales</taxon>
        <taxon>Pteridineae</taxon>
        <taxon>Pteridaceae</taxon>
        <taxon>Parkerioideae</taxon>
        <taxon>Ceratopteris</taxon>
    </lineage>
</organism>
<keyword evidence="4" id="KW-0812">Transmembrane</keyword>
<dbReference type="InterPro" id="IPR007657">
    <property type="entry name" value="Glycosyltransferase_61"/>
</dbReference>
<proteinExistence type="predicted"/>
<evidence type="ECO:0000313" key="6">
    <source>
        <dbReference type="EMBL" id="KAH7315205.1"/>
    </source>
</evidence>
<keyword evidence="3" id="KW-0325">Glycoprotein</keyword>
<keyword evidence="4" id="KW-1133">Transmembrane helix</keyword>
<dbReference type="OrthoDB" id="529273at2759"/>
<gene>
    <name evidence="6" type="ORF">KP509_21G039800</name>
</gene>
<dbReference type="EMBL" id="CM035426">
    <property type="protein sequence ID" value="KAH7315205.1"/>
    <property type="molecule type" value="Genomic_DNA"/>
</dbReference>
<keyword evidence="4" id="KW-0472">Membrane</keyword>
<reference evidence="6" key="1">
    <citation type="submission" date="2021-08" db="EMBL/GenBank/DDBJ databases">
        <title>WGS assembly of Ceratopteris richardii.</title>
        <authorList>
            <person name="Marchant D.B."/>
            <person name="Chen G."/>
            <person name="Jenkins J."/>
            <person name="Shu S."/>
            <person name="Leebens-Mack J."/>
            <person name="Grimwood J."/>
            <person name="Schmutz J."/>
            <person name="Soltis P."/>
            <person name="Soltis D."/>
            <person name="Chen Z.-H."/>
        </authorList>
    </citation>
    <scope>NUCLEOTIDE SEQUENCE</scope>
    <source>
        <strain evidence="6">Whitten #5841</strain>
        <tissue evidence="6">Leaf</tissue>
    </source>
</reference>
<accession>A0A8T2S956</accession>